<evidence type="ECO:0000256" key="1">
    <source>
        <dbReference type="SAM" id="MobiDB-lite"/>
    </source>
</evidence>
<dbReference type="EMBL" id="JAAEDL010000005">
    <property type="protein sequence ID" value="MBR0680289.1"/>
    <property type="molecule type" value="Genomic_DNA"/>
</dbReference>
<proteinExistence type="predicted"/>
<keyword evidence="3" id="KW-1185">Reference proteome</keyword>
<evidence type="ECO:0000313" key="2">
    <source>
        <dbReference type="EMBL" id="MBR0680289.1"/>
    </source>
</evidence>
<dbReference type="SUPFAM" id="SSF52540">
    <property type="entry name" value="P-loop containing nucleoside triphosphate hydrolases"/>
    <property type="match status" value="1"/>
</dbReference>
<gene>
    <name evidence="2" type="ORF">GXW74_07310</name>
</gene>
<comment type="caution">
    <text evidence="2">The sequence shown here is derived from an EMBL/GenBank/DDBJ whole genome shotgun (WGS) entry which is preliminary data.</text>
</comment>
<reference evidence="2" key="1">
    <citation type="submission" date="2020-01" db="EMBL/GenBank/DDBJ databases">
        <authorList>
            <person name="Rat A."/>
        </authorList>
    </citation>
    <scope>NUCLEOTIDE SEQUENCE</scope>
    <source>
        <strain evidence="2">LMG 31228</strain>
    </source>
</reference>
<protein>
    <submittedName>
        <fullName evidence="2">Sulfotransferase family protein</fullName>
    </submittedName>
</protein>
<sequence length="340" mass="37209">MPPEYCRPADPDMRLVFIHVPKTGGTSLHAALARHFAPESVVHAIAPASWGDALSPASRIRYISGHTRFSAAALMPRPHRIATVLCEPVERLLSLYTFWRRHRDNSLPELREAVEKDLLGFLRSPEPLVRAAIDNAMARQLYGAALIAPDGRWFTPISGCGTQARLPEQEVLAGALENLAVCDAVGVMDDLPALYRQICAELAMTPGPEPGRLNTRDDVSPGLREAPPPEPLTPEIRRELDRLTRLDRIVYEAARIRAAGGSRTLRPAAGDPPRGPAWLVDPVAFVDIVFRSLFGRPPEPNCLTVHAVALAEGAMMPAEMIRLFVDTGEFRSRQAAAAQP</sequence>
<accession>A0A9X9X9A3</accession>
<evidence type="ECO:0000313" key="3">
    <source>
        <dbReference type="Proteomes" id="UP001138709"/>
    </source>
</evidence>
<dbReference type="AlphaFoldDB" id="A0A9X9X9A3"/>
<dbReference type="RefSeq" id="WP_211845817.1">
    <property type="nucleotide sequence ID" value="NZ_JAAEDL010000005.1"/>
</dbReference>
<dbReference type="Gene3D" id="3.40.50.300">
    <property type="entry name" value="P-loop containing nucleotide triphosphate hydrolases"/>
    <property type="match status" value="1"/>
</dbReference>
<feature type="region of interest" description="Disordered" evidence="1">
    <location>
        <begin position="206"/>
        <end position="233"/>
    </location>
</feature>
<dbReference type="InterPro" id="IPR027417">
    <property type="entry name" value="P-loop_NTPase"/>
</dbReference>
<dbReference type="Proteomes" id="UP001138709">
    <property type="component" value="Unassembled WGS sequence"/>
</dbReference>
<name>A0A9X9X9A3_9PROT</name>
<organism evidence="2 3">
    <name type="scientific">Neoroseomonas eburnea</name>
    <dbReference type="NCBI Taxonomy" id="1346889"/>
    <lineage>
        <taxon>Bacteria</taxon>
        <taxon>Pseudomonadati</taxon>
        <taxon>Pseudomonadota</taxon>
        <taxon>Alphaproteobacteria</taxon>
        <taxon>Acetobacterales</taxon>
        <taxon>Acetobacteraceae</taxon>
        <taxon>Neoroseomonas</taxon>
    </lineage>
</organism>
<reference evidence="2" key="2">
    <citation type="journal article" date="2021" name="Syst. Appl. Microbiol.">
        <title>Roseomonas hellenica sp. nov., isolated from roots of wild-growing Alkanna tinctoria.</title>
        <authorList>
            <person name="Rat A."/>
            <person name="Naranjo H.D."/>
            <person name="Lebbe L."/>
            <person name="Cnockaert M."/>
            <person name="Krigas N."/>
            <person name="Grigoriadou K."/>
            <person name="Maloupa E."/>
            <person name="Willems A."/>
        </authorList>
    </citation>
    <scope>NUCLEOTIDE SEQUENCE</scope>
    <source>
        <strain evidence="2">LMG 31228</strain>
    </source>
</reference>